<comment type="caution">
    <text evidence="2">The sequence shown here is derived from an EMBL/GenBank/DDBJ whole genome shotgun (WGS) entry which is preliminary data.</text>
</comment>
<dbReference type="AlphaFoldDB" id="A0A561SF05"/>
<evidence type="ECO:0000313" key="3">
    <source>
        <dbReference type="Proteomes" id="UP000317940"/>
    </source>
</evidence>
<dbReference type="PANTHER" id="PTHR11011:SF45">
    <property type="entry name" value="FATTY ACYL-COA REDUCTASE CG8306-RELATED"/>
    <property type="match status" value="1"/>
</dbReference>
<dbReference type="PANTHER" id="PTHR11011">
    <property type="entry name" value="MALE STERILITY PROTEIN 2-RELATED"/>
    <property type="match status" value="1"/>
</dbReference>
<organism evidence="2 3">
    <name type="scientific">Kitasatospora viridis</name>
    <dbReference type="NCBI Taxonomy" id="281105"/>
    <lineage>
        <taxon>Bacteria</taxon>
        <taxon>Bacillati</taxon>
        <taxon>Actinomycetota</taxon>
        <taxon>Actinomycetes</taxon>
        <taxon>Kitasatosporales</taxon>
        <taxon>Streptomycetaceae</taxon>
        <taxon>Kitasatospora</taxon>
    </lineage>
</organism>
<gene>
    <name evidence="2" type="ORF">FHX73_1560</name>
</gene>
<reference evidence="2 3" key="1">
    <citation type="submission" date="2019-06" db="EMBL/GenBank/DDBJ databases">
        <title>Sequencing the genomes of 1000 actinobacteria strains.</title>
        <authorList>
            <person name="Klenk H.-P."/>
        </authorList>
    </citation>
    <scope>NUCLEOTIDE SEQUENCE [LARGE SCALE GENOMIC DNA]</scope>
    <source>
        <strain evidence="2 3">DSM 44826</strain>
    </source>
</reference>
<dbReference type="Gene3D" id="3.40.50.720">
    <property type="entry name" value="NAD(P)-binding Rossmann-like Domain"/>
    <property type="match status" value="1"/>
</dbReference>
<evidence type="ECO:0000259" key="1">
    <source>
        <dbReference type="Pfam" id="PF07993"/>
    </source>
</evidence>
<dbReference type="EMBL" id="VIWT01000005">
    <property type="protein sequence ID" value="TWF73449.1"/>
    <property type="molecule type" value="Genomic_DNA"/>
</dbReference>
<keyword evidence="3" id="KW-1185">Reference proteome</keyword>
<dbReference type="OrthoDB" id="6286537at2"/>
<accession>A0A561SF05</accession>
<dbReference type="InterPro" id="IPR013120">
    <property type="entry name" value="FAR_NAD-bd"/>
</dbReference>
<proteinExistence type="predicted"/>
<protein>
    <submittedName>
        <fullName evidence="2">Male sterility protein</fullName>
    </submittedName>
</protein>
<name>A0A561SF05_9ACTN</name>
<dbReference type="GO" id="GO:0080019">
    <property type="term" value="F:alcohol-forming very long-chain fatty acyl-CoA reductase activity"/>
    <property type="evidence" value="ECO:0007669"/>
    <property type="project" value="InterPro"/>
</dbReference>
<feature type="domain" description="Thioester reductase (TE)" evidence="1">
    <location>
        <begin position="56"/>
        <end position="230"/>
    </location>
</feature>
<sequence>MNSATSGKTTSSKSTSTKTVLLTGGSGVLGTALIPQLGHHRVIALAHRKPPAGCAEVVHGDVSQPLLGLDEAAYRELCEAVDVVIHAAGMVKFSSTAEEMETLNVQGARGMSQFAVDADAPLIHVSTAYVARAEEIRAAGGDQTGRAGSSPSLYVTSKVAGEQIVRESGAQAVIVRPSIIIGDSVTGEISEGQGLHTFAHNVLRNRLPFVPSAPMGYVDFVPQDLVARAIVTLLDGDVRDGEYWISSGSHALTTNRLTEVIIEEAAAQGITVNPLRVLAPDIVERLVRPAFFDVVPTWAKTRLDRLLDMSAVLFHEHPIPSSLTEIPGCESAADVGASESAWRASIRHMIQNRYSVYATA</sequence>
<dbReference type="InterPro" id="IPR026055">
    <property type="entry name" value="FAR"/>
</dbReference>
<dbReference type="SUPFAM" id="SSF51735">
    <property type="entry name" value="NAD(P)-binding Rossmann-fold domains"/>
    <property type="match status" value="1"/>
</dbReference>
<dbReference type="Pfam" id="PF07993">
    <property type="entry name" value="NAD_binding_4"/>
    <property type="match status" value="1"/>
</dbReference>
<dbReference type="RefSeq" id="WP_145910429.1">
    <property type="nucleotide sequence ID" value="NZ_BAAAMZ010000001.1"/>
</dbReference>
<evidence type="ECO:0000313" key="2">
    <source>
        <dbReference type="EMBL" id="TWF73449.1"/>
    </source>
</evidence>
<dbReference type="Proteomes" id="UP000317940">
    <property type="component" value="Unassembled WGS sequence"/>
</dbReference>
<dbReference type="GO" id="GO:0035336">
    <property type="term" value="P:long-chain fatty-acyl-CoA metabolic process"/>
    <property type="evidence" value="ECO:0007669"/>
    <property type="project" value="TreeGrafter"/>
</dbReference>
<dbReference type="InterPro" id="IPR036291">
    <property type="entry name" value="NAD(P)-bd_dom_sf"/>
</dbReference>